<organism evidence="1 2">
    <name type="scientific">Plutella xylostella</name>
    <name type="common">Diamondback moth</name>
    <name type="synonym">Plutella maculipennis</name>
    <dbReference type="NCBI Taxonomy" id="51655"/>
    <lineage>
        <taxon>Eukaryota</taxon>
        <taxon>Metazoa</taxon>
        <taxon>Ecdysozoa</taxon>
        <taxon>Arthropoda</taxon>
        <taxon>Hexapoda</taxon>
        <taxon>Insecta</taxon>
        <taxon>Pterygota</taxon>
        <taxon>Neoptera</taxon>
        <taxon>Endopterygota</taxon>
        <taxon>Lepidoptera</taxon>
        <taxon>Glossata</taxon>
        <taxon>Ditrysia</taxon>
        <taxon>Yponomeutoidea</taxon>
        <taxon>Plutellidae</taxon>
        <taxon>Plutella</taxon>
    </lineage>
</organism>
<dbReference type="EMBL" id="JAHIBW010000018">
    <property type="protein sequence ID" value="KAG7301862.1"/>
    <property type="molecule type" value="Genomic_DNA"/>
</dbReference>
<comment type="caution">
    <text evidence="1">The sequence shown here is derived from an EMBL/GenBank/DDBJ whole genome shotgun (WGS) entry which is preliminary data.</text>
</comment>
<gene>
    <name evidence="1" type="ORF">JYU34_013257</name>
</gene>
<reference evidence="1 2" key="1">
    <citation type="submission" date="2021-06" db="EMBL/GenBank/DDBJ databases">
        <title>A haploid diamondback moth (Plutella xylostella L.) genome assembly resolves 31 chromosomes and identifies a diamide resistance mutation.</title>
        <authorList>
            <person name="Ward C.M."/>
            <person name="Perry K.D."/>
            <person name="Baker G."/>
            <person name="Powis K."/>
            <person name="Heckel D.G."/>
            <person name="Baxter S.W."/>
        </authorList>
    </citation>
    <scope>NUCLEOTIDE SEQUENCE [LARGE SCALE GENOMIC DNA]</scope>
    <source>
        <strain evidence="1 2">LV</strain>
        <tissue evidence="1">Single pupa</tissue>
    </source>
</reference>
<dbReference type="Proteomes" id="UP000823941">
    <property type="component" value="Chromosome 18"/>
</dbReference>
<evidence type="ECO:0000313" key="2">
    <source>
        <dbReference type="Proteomes" id="UP000823941"/>
    </source>
</evidence>
<protein>
    <submittedName>
        <fullName evidence="1">Uncharacterized protein</fullName>
    </submittedName>
</protein>
<name>A0ABQ7Q9E9_PLUXY</name>
<sequence>MFREGNLFKNKIEPKFDEKEAQVAITATTRVLSSSLEDYCENILGCRGKTV</sequence>
<proteinExistence type="predicted"/>
<accession>A0ABQ7Q9E9</accession>
<evidence type="ECO:0000313" key="1">
    <source>
        <dbReference type="EMBL" id="KAG7301862.1"/>
    </source>
</evidence>
<keyword evidence="2" id="KW-1185">Reference proteome</keyword>